<accession>A0ABU8FYV5</accession>
<evidence type="ECO:0000313" key="11">
    <source>
        <dbReference type="Proteomes" id="UP001367922"/>
    </source>
</evidence>
<protein>
    <recommendedName>
        <fullName evidence="9">Potassium-transporting ATPase potassium-binding subunit</fullName>
    </recommendedName>
    <alternativeName>
        <fullName evidence="9">ATP phosphohydrolase [potassium-transporting] A chain</fullName>
    </alternativeName>
    <alternativeName>
        <fullName evidence="9">Potassium-binding and translocating subunit A</fullName>
    </alternativeName>
    <alternativeName>
        <fullName evidence="9">Potassium-translocating ATPase A chain</fullName>
    </alternativeName>
</protein>
<feature type="transmembrane region" description="Helical" evidence="9">
    <location>
        <begin position="249"/>
        <end position="266"/>
    </location>
</feature>
<sequence>MVWIAVLITMILFVLVAKPMGIYLEKAFQGNRKLDKIFGPVEKIIFKISGIKPYNQSWKQYALSLVALNGFMIVVVYFIFRLQGVLPLNPAHVKGMEPTLAFNTAISFMADTNLQHYSGENGLSYLSQLIAITFLMFTAPATTLALVMAFIRGLAGKELGNFFVDFTRALTRVFLPIAFVTALIFVALGVPQTLDGAVTAHTIEGAKQSILRGPVASFVSIKELGNNGGGFFGANSAHPFENPSQISNILQMMLMMLLPTALPFTYGRMVGNKKQGRVLFASLFIVFLMGFSTIVTAELHGNPALNQMGMQHNQGSMEGKEVRFGTVFSSLYATVTTAAETGAVDTMHDTLTPIGGLVPLVNMMLNTVFGGVGAGFVNIIMYAMIAVFISGLMVGRTPEFLGKKIEGKEMKLIAVTILFHPLLILGFSALAFSTHLGTDAISNSGFHGLTQVVYEYTSSAANNGSGFEGLGDNTAFWNITTGIVMFLGRYFSLITMLAVASSLKEKTVVPETIGTFRTDNSLFGGIFIGTIVIVGALTFFPMLVLGPIAEFLTLK</sequence>
<dbReference type="Proteomes" id="UP001367922">
    <property type="component" value="Unassembled WGS sequence"/>
</dbReference>
<keyword evidence="5 9" id="KW-0630">Potassium</keyword>
<keyword evidence="1 9" id="KW-0813">Transport</keyword>
<feature type="transmembrane region" description="Helical" evidence="9">
    <location>
        <begin position="6"/>
        <end position="24"/>
    </location>
</feature>
<evidence type="ECO:0000256" key="7">
    <source>
        <dbReference type="ARBA" id="ARBA00023065"/>
    </source>
</evidence>
<evidence type="ECO:0000256" key="1">
    <source>
        <dbReference type="ARBA" id="ARBA00022448"/>
    </source>
</evidence>
<feature type="transmembrane region" description="Helical" evidence="9">
    <location>
        <begin position="412"/>
        <end position="432"/>
    </location>
</feature>
<evidence type="ECO:0000256" key="2">
    <source>
        <dbReference type="ARBA" id="ARBA00022475"/>
    </source>
</evidence>
<dbReference type="PANTHER" id="PTHR30607">
    <property type="entry name" value="POTASSIUM-TRANSPORTING ATPASE A CHAIN"/>
    <property type="match status" value="1"/>
</dbReference>
<dbReference type="PANTHER" id="PTHR30607:SF2">
    <property type="entry name" value="POTASSIUM-TRANSPORTING ATPASE POTASSIUM-BINDING SUBUNIT"/>
    <property type="match status" value="1"/>
</dbReference>
<dbReference type="EMBL" id="JBAWSV010000006">
    <property type="protein sequence ID" value="MEI4831198.1"/>
    <property type="molecule type" value="Genomic_DNA"/>
</dbReference>
<keyword evidence="3 9" id="KW-0633">Potassium transport</keyword>
<comment type="similarity">
    <text evidence="9">Belongs to the KdpA family.</text>
</comment>
<organism evidence="10 11">
    <name type="scientific">Bacillus yunxiaonensis</name>
    <dbReference type="NCBI Taxonomy" id="3127665"/>
    <lineage>
        <taxon>Bacteria</taxon>
        <taxon>Bacillati</taxon>
        <taxon>Bacillota</taxon>
        <taxon>Bacilli</taxon>
        <taxon>Bacillales</taxon>
        <taxon>Bacillaceae</taxon>
        <taxon>Bacillus</taxon>
    </lineage>
</organism>
<comment type="subunit">
    <text evidence="9">The system is composed of three essential subunits: KdpA, KdpB and KdpC.</text>
</comment>
<keyword evidence="2 9" id="KW-1003">Cell membrane</keyword>
<comment type="subcellular location">
    <subcellularLocation>
        <location evidence="9">Cell membrane</location>
        <topology evidence="9">Multi-pass membrane protein</topology>
    </subcellularLocation>
</comment>
<keyword evidence="6 9" id="KW-1133">Transmembrane helix</keyword>
<feature type="transmembrane region" description="Helical" evidence="9">
    <location>
        <begin position="61"/>
        <end position="80"/>
    </location>
</feature>
<proteinExistence type="inferred from homology"/>
<reference evidence="10 11" key="1">
    <citation type="submission" date="2024-01" db="EMBL/GenBank/DDBJ databases">
        <title>Seven novel Bacillus-like species.</title>
        <authorList>
            <person name="Liu G."/>
        </authorList>
    </citation>
    <scope>NUCLEOTIDE SEQUENCE [LARGE SCALE GENOMIC DNA]</scope>
    <source>
        <strain evidence="10 11">FJAT-53711</strain>
    </source>
</reference>
<feature type="transmembrane region" description="Helical" evidence="9">
    <location>
        <begin position="278"/>
        <end position="297"/>
    </location>
</feature>
<keyword evidence="4 9" id="KW-0812">Transmembrane</keyword>
<comment type="function">
    <text evidence="9">Part of the high-affinity ATP-driven potassium transport (or Kdp) system, which catalyzes the hydrolysis of ATP coupled with the electrogenic transport of potassium into the cytoplasm. This subunit binds the extracellular potassium ions and delivers the ions to the membrane domain of KdpB through an intramembrane tunnel.</text>
</comment>
<dbReference type="RefSeq" id="WP_336483269.1">
    <property type="nucleotide sequence ID" value="NZ_JBAWSV010000006.1"/>
</dbReference>
<keyword evidence="8 9" id="KW-0472">Membrane</keyword>
<feature type="transmembrane region" description="Helical" evidence="9">
    <location>
        <begin position="475"/>
        <end position="500"/>
    </location>
</feature>
<evidence type="ECO:0000313" key="10">
    <source>
        <dbReference type="EMBL" id="MEI4831198.1"/>
    </source>
</evidence>
<feature type="transmembrane region" description="Helical" evidence="9">
    <location>
        <begin position="129"/>
        <end position="151"/>
    </location>
</feature>
<gene>
    <name evidence="9 10" type="primary">kdpA</name>
    <name evidence="10" type="ORF">WAX78_17370</name>
</gene>
<name>A0ABU8FYV5_9BACI</name>
<evidence type="ECO:0000256" key="3">
    <source>
        <dbReference type="ARBA" id="ARBA00022538"/>
    </source>
</evidence>
<evidence type="ECO:0000256" key="5">
    <source>
        <dbReference type="ARBA" id="ARBA00022958"/>
    </source>
</evidence>
<dbReference type="NCBIfam" id="TIGR00680">
    <property type="entry name" value="kdpA"/>
    <property type="match status" value="1"/>
</dbReference>
<feature type="transmembrane region" description="Helical" evidence="9">
    <location>
        <begin position="172"/>
        <end position="190"/>
    </location>
</feature>
<feature type="transmembrane region" description="Helical" evidence="9">
    <location>
        <begin position="368"/>
        <end position="392"/>
    </location>
</feature>
<dbReference type="HAMAP" id="MF_00275">
    <property type="entry name" value="KdpA"/>
    <property type="match status" value="1"/>
</dbReference>
<evidence type="ECO:0000256" key="9">
    <source>
        <dbReference type="HAMAP-Rule" id="MF_00275"/>
    </source>
</evidence>
<comment type="caution">
    <text evidence="10">The sequence shown here is derived from an EMBL/GenBank/DDBJ whole genome shotgun (WGS) entry which is preliminary data.</text>
</comment>
<dbReference type="PIRSF" id="PIRSF001294">
    <property type="entry name" value="K_ATPaseA"/>
    <property type="match status" value="1"/>
</dbReference>
<dbReference type="InterPro" id="IPR004623">
    <property type="entry name" value="KdpA"/>
</dbReference>
<evidence type="ECO:0000256" key="4">
    <source>
        <dbReference type="ARBA" id="ARBA00022692"/>
    </source>
</evidence>
<evidence type="ECO:0000256" key="6">
    <source>
        <dbReference type="ARBA" id="ARBA00022989"/>
    </source>
</evidence>
<feature type="transmembrane region" description="Helical" evidence="9">
    <location>
        <begin position="521"/>
        <end position="545"/>
    </location>
</feature>
<keyword evidence="11" id="KW-1185">Reference proteome</keyword>
<dbReference type="Pfam" id="PF03814">
    <property type="entry name" value="KdpA"/>
    <property type="match status" value="1"/>
</dbReference>
<evidence type="ECO:0000256" key="8">
    <source>
        <dbReference type="ARBA" id="ARBA00023136"/>
    </source>
</evidence>
<keyword evidence="7 9" id="KW-0406">Ion transport</keyword>